<dbReference type="EMBL" id="KL198011">
    <property type="protein sequence ID" value="KDQ24947.1"/>
    <property type="molecule type" value="Genomic_DNA"/>
</dbReference>
<dbReference type="Proteomes" id="UP000027073">
    <property type="component" value="Unassembled WGS sequence"/>
</dbReference>
<sequence length="342" mass="38392">MYTQGHPETKRRIVAKIHESFTTSSRKTVSPCISPSRKCIGCVAKAIFPPFNLNSLRSMRPTPNIRNNSLWTTPATPYIPQPQLDLFEKPLNSVLGIATSKPGQAIEIKIKLVLSVECLGRLRQSLVALLTSFRGSGWVDPRRCIDEHLLFLAKRDILSPERKAVSHNGGFHEYAKASMSLQGACMGTPRIDAGYTMQRVKFPLRHPANPASSFGSGLYMPDYLEGRKQLHWSHFHRASMSQTGGWPNFRRIHKHEFGNKRFFISGSPNPTPGLSPDVVAKLTPNSVDFLVRQGINAVYTWNTWPLLYGELQLFVPKNIETFGKAVEVLSDTPHHAARGRRR</sequence>
<reference evidence="2" key="1">
    <citation type="journal article" date="2014" name="Proc. Natl. Acad. Sci. U.S.A.">
        <title>Extensive sampling of basidiomycete genomes demonstrates inadequacy of the white-rot/brown-rot paradigm for wood decay fungi.</title>
        <authorList>
            <person name="Riley R."/>
            <person name="Salamov A.A."/>
            <person name="Brown D.W."/>
            <person name="Nagy L.G."/>
            <person name="Floudas D."/>
            <person name="Held B.W."/>
            <person name="Levasseur A."/>
            <person name="Lombard V."/>
            <person name="Morin E."/>
            <person name="Otillar R."/>
            <person name="Lindquist E.A."/>
            <person name="Sun H."/>
            <person name="LaButti K.M."/>
            <person name="Schmutz J."/>
            <person name="Jabbour D."/>
            <person name="Luo H."/>
            <person name="Baker S.E."/>
            <person name="Pisabarro A.G."/>
            <person name="Walton J.D."/>
            <person name="Blanchette R.A."/>
            <person name="Henrissat B."/>
            <person name="Martin F."/>
            <person name="Cullen D."/>
            <person name="Hibbett D.S."/>
            <person name="Grigoriev I.V."/>
        </authorList>
    </citation>
    <scope>NUCLEOTIDE SEQUENCE [LARGE SCALE GENOMIC DNA]</scope>
    <source>
        <strain evidence="2">PC15</strain>
    </source>
</reference>
<name>A0A067NLG0_PLEO1</name>
<evidence type="ECO:0000313" key="1">
    <source>
        <dbReference type="EMBL" id="KDQ24947.1"/>
    </source>
</evidence>
<dbReference type="VEuPathDB" id="FungiDB:PLEOSDRAFT_170130"/>
<accession>A0A067NLG0</accession>
<evidence type="ECO:0000313" key="2">
    <source>
        <dbReference type="Proteomes" id="UP000027073"/>
    </source>
</evidence>
<organism evidence="1 2">
    <name type="scientific">Pleurotus ostreatus (strain PC15)</name>
    <name type="common">Oyster mushroom</name>
    <dbReference type="NCBI Taxonomy" id="1137138"/>
    <lineage>
        <taxon>Eukaryota</taxon>
        <taxon>Fungi</taxon>
        <taxon>Dikarya</taxon>
        <taxon>Basidiomycota</taxon>
        <taxon>Agaricomycotina</taxon>
        <taxon>Agaricomycetes</taxon>
        <taxon>Agaricomycetidae</taxon>
        <taxon>Agaricales</taxon>
        <taxon>Pleurotineae</taxon>
        <taxon>Pleurotaceae</taxon>
        <taxon>Pleurotus</taxon>
    </lineage>
</organism>
<protein>
    <submittedName>
        <fullName evidence="1">Uncharacterized protein</fullName>
    </submittedName>
</protein>
<dbReference type="HOGENOM" id="CLU_811625_0_0_1"/>
<dbReference type="AlphaFoldDB" id="A0A067NLG0"/>
<dbReference type="InParanoid" id="A0A067NLG0"/>
<proteinExistence type="predicted"/>
<dbReference type="OrthoDB" id="10590215at2759"/>
<gene>
    <name evidence="1" type="ORF">PLEOSDRAFT_170130</name>
</gene>